<evidence type="ECO:0000313" key="3">
    <source>
        <dbReference type="EMBL" id="RNA32706.1"/>
    </source>
</evidence>
<evidence type="ECO:0000313" key="4">
    <source>
        <dbReference type="Proteomes" id="UP000276133"/>
    </source>
</evidence>
<dbReference type="InterPro" id="IPR006600">
    <property type="entry name" value="HTH_CenpB_DNA-bd_dom"/>
</dbReference>
<dbReference type="SUPFAM" id="SSF46689">
    <property type="entry name" value="Homeodomain-like"/>
    <property type="match status" value="1"/>
</dbReference>
<evidence type="ECO:0000256" key="1">
    <source>
        <dbReference type="ARBA" id="ARBA00023125"/>
    </source>
</evidence>
<gene>
    <name evidence="3" type="ORF">BpHYR1_038823</name>
</gene>
<name>A0A3M7SA59_BRAPC</name>
<dbReference type="PROSITE" id="PS51253">
    <property type="entry name" value="HTH_CENPB"/>
    <property type="match status" value="1"/>
</dbReference>
<organism evidence="3 4">
    <name type="scientific">Brachionus plicatilis</name>
    <name type="common">Marine rotifer</name>
    <name type="synonym">Brachionus muelleri</name>
    <dbReference type="NCBI Taxonomy" id="10195"/>
    <lineage>
        <taxon>Eukaryota</taxon>
        <taxon>Metazoa</taxon>
        <taxon>Spiralia</taxon>
        <taxon>Gnathifera</taxon>
        <taxon>Rotifera</taxon>
        <taxon>Eurotatoria</taxon>
        <taxon>Monogononta</taxon>
        <taxon>Pseudotrocha</taxon>
        <taxon>Ploima</taxon>
        <taxon>Brachionidae</taxon>
        <taxon>Brachionus</taxon>
    </lineage>
</organism>
<dbReference type="Pfam" id="PF03221">
    <property type="entry name" value="HTH_Tnp_Tc5"/>
    <property type="match status" value="1"/>
</dbReference>
<proteinExistence type="predicted"/>
<reference evidence="3 4" key="1">
    <citation type="journal article" date="2018" name="Sci. Rep.">
        <title>Genomic signatures of local adaptation to the degree of environmental predictability in rotifers.</title>
        <authorList>
            <person name="Franch-Gras L."/>
            <person name="Hahn C."/>
            <person name="Garcia-Roger E.M."/>
            <person name="Carmona M.J."/>
            <person name="Serra M."/>
            <person name="Gomez A."/>
        </authorList>
    </citation>
    <scope>NUCLEOTIDE SEQUENCE [LARGE SCALE GENOMIC DNA]</scope>
    <source>
        <strain evidence="3">HYR1</strain>
    </source>
</reference>
<accession>A0A3M7SA59</accession>
<keyword evidence="4" id="KW-1185">Reference proteome</keyword>
<dbReference type="GO" id="GO:0003677">
    <property type="term" value="F:DNA binding"/>
    <property type="evidence" value="ECO:0007669"/>
    <property type="project" value="UniProtKB-KW"/>
</dbReference>
<keyword evidence="1" id="KW-0238">DNA-binding</keyword>
<dbReference type="InterPro" id="IPR009057">
    <property type="entry name" value="Homeodomain-like_sf"/>
</dbReference>
<evidence type="ECO:0000259" key="2">
    <source>
        <dbReference type="PROSITE" id="PS51253"/>
    </source>
</evidence>
<feature type="domain" description="HTH CENPB-type" evidence="2">
    <location>
        <begin position="6"/>
        <end position="77"/>
    </location>
</feature>
<dbReference type="Gene3D" id="1.10.10.60">
    <property type="entry name" value="Homeodomain-like"/>
    <property type="match status" value="1"/>
</dbReference>
<comment type="caution">
    <text evidence="3">The sequence shown here is derived from an EMBL/GenBank/DDBJ whole genome shotgun (WGS) entry which is preliminary data.</text>
</comment>
<sequence length="114" mass="13000">MVRQLFDILTKKKILDEVDKGLKNFIYNCNNTGVTVNSILLKEKAKELSEKSGQFEFKASNGYLHNFTHRSSFCFKNIHGESGSVNPDVLISWKVKLNELIEILLELPIAKSKN</sequence>
<dbReference type="EMBL" id="REGN01001758">
    <property type="protein sequence ID" value="RNA32706.1"/>
    <property type="molecule type" value="Genomic_DNA"/>
</dbReference>
<dbReference type="AlphaFoldDB" id="A0A3M7SA59"/>
<protein>
    <submittedName>
        <fullName evidence="3">Tigger transposable element-derived 6-like</fullName>
    </submittedName>
</protein>
<dbReference type="Proteomes" id="UP000276133">
    <property type="component" value="Unassembled WGS sequence"/>
</dbReference>